<name>A5JS60_9TRYP</name>
<dbReference type="GO" id="GO:0042783">
    <property type="term" value="P:symbiont-mediated evasion of host immune response"/>
    <property type="evidence" value="ECO:0007669"/>
    <property type="project" value="InterPro"/>
</dbReference>
<evidence type="ECO:0000256" key="2">
    <source>
        <dbReference type="ARBA" id="ARBA00004609"/>
    </source>
</evidence>
<protein>
    <submittedName>
        <fullName evidence="12">Variant surface glycoprotein</fullName>
    </submittedName>
</protein>
<evidence type="ECO:0000256" key="3">
    <source>
        <dbReference type="ARBA" id="ARBA00022475"/>
    </source>
</evidence>
<evidence type="ECO:0000256" key="7">
    <source>
        <dbReference type="ARBA" id="ARBA00023288"/>
    </source>
</evidence>
<dbReference type="Gene3D" id="3.90.150.10">
    <property type="entry name" value="Variant Surface Glycoprotein, subunit A domain 1"/>
    <property type="match status" value="1"/>
</dbReference>
<feature type="domain" description="Trypanosome variant surface glycoprotein A-type N-terminal" evidence="11">
    <location>
        <begin position="9"/>
        <end position="378"/>
    </location>
</feature>
<dbReference type="InterPro" id="IPR001812">
    <property type="entry name" value="Trypano_VSG_A_N_dom"/>
</dbReference>
<dbReference type="EMBL" id="EF560203">
    <property type="protein sequence ID" value="ABQ52447.1"/>
    <property type="molecule type" value="mRNA"/>
</dbReference>
<dbReference type="SUPFAM" id="SSF58087">
    <property type="entry name" value="Variant surface glycoprotein (N-terminal domain)"/>
    <property type="match status" value="1"/>
</dbReference>
<dbReference type="VEuPathDB" id="TriTrypDB:Tb927.5.5080"/>
<dbReference type="AlphaFoldDB" id="A5JS60"/>
<comment type="function">
    <text evidence="1">VSG forms a coat on the surface of the parasite. The trypanosome evades the immune response of the host by expressing a series of antigenically distinct VSGs from an estimated 1000 VSG genes.</text>
</comment>
<evidence type="ECO:0000256" key="6">
    <source>
        <dbReference type="ARBA" id="ARBA00023180"/>
    </source>
</evidence>
<proteinExistence type="evidence at transcript level"/>
<keyword evidence="4" id="KW-0336">GPI-anchor</keyword>
<accession>A5JS60</accession>
<feature type="compositionally biased region" description="Basic and acidic residues" evidence="9">
    <location>
        <begin position="433"/>
        <end position="460"/>
    </location>
</feature>
<keyword evidence="5" id="KW-0472">Membrane</keyword>
<keyword evidence="8" id="KW-0175">Coiled coil</keyword>
<dbReference type="Pfam" id="PF00913">
    <property type="entry name" value="Trypan_glycop"/>
    <property type="match status" value="1"/>
</dbReference>
<dbReference type="Gene3D" id="4.10.110.20">
    <property type="entry name" value="Variant surface glycoprotein MITAT 1.2, VSG 221, C-terminal domain"/>
    <property type="match status" value="1"/>
</dbReference>
<keyword evidence="3" id="KW-1003">Cell membrane</keyword>
<sequence length="486" mass="52147">MSVATTALMILMTKWAANTASATGEPLLGKTWKPPCAIAKELRKVPVMAYTHESNLQDAITAAERTATKLNLYAATTQAEVETTALLSAAAAAIYEEADASERQRSNFIKTALEATATTQELTGGIEASLQVFKSAKHNGGYCLADTDTDDDKTADIATAGCEQRPKTMKKTPSETLDADIISATGFKTIDEITGTNGMATSVSTKCGLVNFAGAGTGAFVTGATAVNFGYGLFKIATTNRVTRTSQQNLKKQTNRDADDLLTLAFNDADTIRAAITQQLAHEPEAIIKAAVTTGKLKGHLTKLLHKLYGKQAGKQAEDKAEVLIKENFGEAGEKVKSFLNKLDEADAINVDPSATTNTKIKEINDAGILQVTLAFYKILEVKHKQQMADQVAKLQAQATEKQQDVKSAEQTCNDLKEKSDCDTNNRCTYDKTKEDGKKCTLSDEEKEAAQKEGGEKDSKTGNTNTTGSNSFVINKAPLLLAFLLF</sequence>
<dbReference type="GO" id="GO:0005886">
    <property type="term" value="C:plasma membrane"/>
    <property type="evidence" value="ECO:0007669"/>
    <property type="project" value="UniProtKB-SubCell"/>
</dbReference>
<dbReference type="GO" id="GO:0098552">
    <property type="term" value="C:side of membrane"/>
    <property type="evidence" value="ECO:0007669"/>
    <property type="project" value="UniProtKB-KW"/>
</dbReference>
<comment type="subcellular location">
    <subcellularLocation>
        <location evidence="2">Cell membrane</location>
        <topology evidence="2">Lipid-anchor</topology>
        <topology evidence="2">GPI-anchor</topology>
    </subcellularLocation>
</comment>
<keyword evidence="10" id="KW-0732">Signal</keyword>
<dbReference type="SUPFAM" id="SSF118251">
    <property type="entry name" value="Variant surface glycoprotein MITAT 1.2, VSG 221, C-terminal domain"/>
    <property type="match status" value="1"/>
</dbReference>
<evidence type="ECO:0000256" key="8">
    <source>
        <dbReference type="SAM" id="Coils"/>
    </source>
</evidence>
<evidence type="ECO:0000256" key="10">
    <source>
        <dbReference type="SAM" id="SignalP"/>
    </source>
</evidence>
<organism evidence="12">
    <name type="scientific">Trypanosoma brucei</name>
    <dbReference type="NCBI Taxonomy" id="5691"/>
    <lineage>
        <taxon>Eukaryota</taxon>
        <taxon>Discoba</taxon>
        <taxon>Euglenozoa</taxon>
        <taxon>Kinetoplastea</taxon>
        <taxon>Metakinetoplastina</taxon>
        <taxon>Trypanosomatida</taxon>
        <taxon>Trypanosomatidae</taxon>
        <taxon>Trypanosoma</taxon>
    </lineage>
</organism>
<keyword evidence="7" id="KW-0449">Lipoprotein</keyword>
<evidence type="ECO:0000256" key="1">
    <source>
        <dbReference type="ARBA" id="ARBA00002523"/>
    </source>
</evidence>
<feature type="signal peptide" evidence="10">
    <location>
        <begin position="1"/>
        <end position="24"/>
    </location>
</feature>
<dbReference type="VEuPathDB" id="TriTrypDB:Tb427_000070100"/>
<dbReference type="Gene3D" id="1.10.470.10">
    <property type="entry name" value="Variant Surface Glycoprotein, subunit A, domain 2"/>
    <property type="match status" value="1"/>
</dbReference>
<reference evidence="12" key="1">
    <citation type="journal article" date="2007" name="Genome Res.">
        <title>Analysis of the VSG gene silent archive in Trypanosoma brucei reveals that mosaic gene expression is prominent in antigenic variation and is favored by archive substructure.</title>
        <authorList>
            <person name="Marcello L."/>
            <person name="Barry J.D."/>
        </authorList>
    </citation>
    <scope>NUCLEOTIDE SEQUENCE</scope>
    <source>
        <strain evidence="12">TREU 927</strain>
    </source>
</reference>
<evidence type="ECO:0000259" key="11">
    <source>
        <dbReference type="Pfam" id="PF00913"/>
    </source>
</evidence>
<evidence type="ECO:0000256" key="9">
    <source>
        <dbReference type="SAM" id="MobiDB-lite"/>
    </source>
</evidence>
<feature type="coiled-coil region" evidence="8">
    <location>
        <begin position="385"/>
        <end position="419"/>
    </location>
</feature>
<dbReference type="FunFam" id="4.10.110.20:FF:000001">
    <property type="entry name" value="Variant surface glycoprotein (VSG), putative"/>
    <property type="match status" value="1"/>
</dbReference>
<evidence type="ECO:0000256" key="5">
    <source>
        <dbReference type="ARBA" id="ARBA00023136"/>
    </source>
</evidence>
<feature type="chain" id="PRO_5002684043" evidence="10">
    <location>
        <begin position="25"/>
        <end position="486"/>
    </location>
</feature>
<evidence type="ECO:0000313" key="12">
    <source>
        <dbReference type="EMBL" id="ABQ52447.1"/>
    </source>
</evidence>
<evidence type="ECO:0000256" key="4">
    <source>
        <dbReference type="ARBA" id="ARBA00022622"/>
    </source>
</evidence>
<feature type="region of interest" description="Disordered" evidence="9">
    <location>
        <begin position="433"/>
        <end position="469"/>
    </location>
</feature>
<keyword evidence="6" id="KW-0325">Glycoprotein</keyword>
<dbReference type="InterPro" id="IPR027446">
    <property type="entry name" value="VSG_C_dom_sf"/>
</dbReference>
<gene>
    <name evidence="12" type="primary">VSG</name>
</gene>